<dbReference type="PANTHER" id="PTHR21485">
    <property type="entry name" value="HAD SUPERFAMILY MEMBERS CMAS AND KDSC"/>
    <property type="match status" value="1"/>
</dbReference>
<dbReference type="InterPro" id="IPR020039">
    <property type="entry name" value="PseF"/>
</dbReference>
<dbReference type="SUPFAM" id="SSF53448">
    <property type="entry name" value="Nucleotide-diphospho-sugar transferases"/>
    <property type="match status" value="1"/>
</dbReference>
<dbReference type="PANTHER" id="PTHR21485:SF3">
    <property type="entry name" value="N-ACYLNEURAMINATE CYTIDYLYLTRANSFERASE"/>
    <property type="match status" value="1"/>
</dbReference>
<comment type="caution">
    <text evidence="1">The sequence shown here is derived from an EMBL/GenBank/DDBJ whole genome shotgun (WGS) entry which is preliminary data.</text>
</comment>
<dbReference type="EC" id="2.7.7.81" evidence="1"/>
<dbReference type="InterPro" id="IPR050793">
    <property type="entry name" value="CMP-NeuNAc_synthase"/>
</dbReference>
<evidence type="ECO:0000313" key="2">
    <source>
        <dbReference type="Proteomes" id="UP000436016"/>
    </source>
</evidence>
<dbReference type="Proteomes" id="UP000436016">
    <property type="component" value="Unassembled WGS sequence"/>
</dbReference>
<organism evidence="1 2">
    <name type="scientific">Oceanomicrobium pacificus</name>
    <dbReference type="NCBI Taxonomy" id="2692916"/>
    <lineage>
        <taxon>Bacteria</taxon>
        <taxon>Pseudomonadati</taxon>
        <taxon>Pseudomonadota</taxon>
        <taxon>Alphaproteobacteria</taxon>
        <taxon>Rhodobacterales</taxon>
        <taxon>Paracoccaceae</taxon>
        <taxon>Oceanomicrobium</taxon>
    </lineage>
</organism>
<keyword evidence="2" id="KW-1185">Reference proteome</keyword>
<gene>
    <name evidence="1" type="primary">pseF</name>
    <name evidence="1" type="ORF">GSH16_14265</name>
</gene>
<dbReference type="NCBIfam" id="TIGR03584">
    <property type="entry name" value="PseF"/>
    <property type="match status" value="1"/>
</dbReference>
<dbReference type="CDD" id="cd02513">
    <property type="entry name" value="CMP-NeuAc_Synthase"/>
    <property type="match status" value="1"/>
</dbReference>
<dbReference type="InterPro" id="IPR003329">
    <property type="entry name" value="Cytidylyl_trans"/>
</dbReference>
<dbReference type="GO" id="GO:0008781">
    <property type="term" value="F:N-acylneuraminate cytidylyltransferase activity"/>
    <property type="evidence" value="ECO:0007669"/>
    <property type="project" value="TreeGrafter"/>
</dbReference>
<evidence type="ECO:0000313" key="1">
    <source>
        <dbReference type="EMBL" id="MXU66609.1"/>
    </source>
</evidence>
<dbReference type="AlphaFoldDB" id="A0A6B0TUW7"/>
<keyword evidence="1" id="KW-0808">Transferase</keyword>
<protein>
    <submittedName>
        <fullName evidence="1">Pseudaminic acid cytidylyltransferase</fullName>
        <ecNumber evidence="1">2.7.7.81</ecNumber>
    </submittedName>
</protein>
<keyword evidence="1" id="KW-0548">Nucleotidyltransferase</keyword>
<accession>A0A6B0TUW7</accession>
<dbReference type="InterPro" id="IPR029044">
    <property type="entry name" value="Nucleotide-diphossugar_trans"/>
</dbReference>
<dbReference type="Pfam" id="PF02348">
    <property type="entry name" value="CTP_transf_3"/>
    <property type="match status" value="1"/>
</dbReference>
<dbReference type="Gene3D" id="3.90.550.10">
    <property type="entry name" value="Spore Coat Polysaccharide Biosynthesis Protein SpsA, Chain A"/>
    <property type="match status" value="1"/>
</dbReference>
<dbReference type="EMBL" id="WUWG01000007">
    <property type="protein sequence ID" value="MXU66609.1"/>
    <property type="molecule type" value="Genomic_DNA"/>
</dbReference>
<proteinExistence type="predicted"/>
<sequence>MSEAVCILPARGGSKRIPRKNVAPFCGRPMIAWPIAAARASGLFARIIVSTEDAEIAQVAEAEGAEVPFRRDADLADDFSTTTEVIRDAVDRLDLAPGTVVCCLYATAALVTPAHLRQGLAALAGDATGFAMSMVALPSPFQRSYRLEGARAVPFFPDQMPLRSQDLEPAYADAGQFYFATAAQWREPDRRPWDNARPVILDRWDVCDIDEPADWKFAEALKSIRS</sequence>
<name>A0A6B0TUW7_9RHOB</name>
<reference evidence="1 2" key="1">
    <citation type="submission" date="2019-12" db="EMBL/GenBank/DDBJ databases">
        <title>Strain KN286 was isolated from seawater, which was collected from Caroline Seamount in the tropical western Pacific.</title>
        <authorList>
            <person name="Wang Q."/>
        </authorList>
    </citation>
    <scope>NUCLEOTIDE SEQUENCE [LARGE SCALE GENOMIC DNA]</scope>
    <source>
        <strain evidence="1 2">KN286</strain>
    </source>
</reference>
<dbReference type="RefSeq" id="WP_160856282.1">
    <property type="nucleotide sequence ID" value="NZ_WUWG01000007.1"/>
</dbReference>